<dbReference type="InterPro" id="IPR018114">
    <property type="entry name" value="TRYPSIN_HIS"/>
</dbReference>
<dbReference type="PANTHER" id="PTHR24260:SF140">
    <property type="entry name" value="SERINE PROTEASE GRASS"/>
    <property type="match status" value="1"/>
</dbReference>
<dbReference type="EMBL" id="JAUDFV010000141">
    <property type="protein sequence ID" value="KAL2722333.1"/>
    <property type="molecule type" value="Genomic_DNA"/>
</dbReference>
<dbReference type="CDD" id="cd00190">
    <property type="entry name" value="Tryp_SPc"/>
    <property type="match status" value="1"/>
</dbReference>
<name>A0ABD2ANY4_VESSQ</name>
<keyword evidence="13" id="KW-0964">Secreted</keyword>
<dbReference type="InterPro" id="IPR009003">
    <property type="entry name" value="Peptidase_S1_PA"/>
</dbReference>
<gene>
    <name evidence="16" type="ORF">V1478_009196</name>
</gene>
<dbReference type="InterPro" id="IPR051333">
    <property type="entry name" value="CLIP_Serine_Protease"/>
</dbReference>
<comment type="subcellular location">
    <subcellularLocation>
        <location evidence="13">Secreted</location>
    </subcellularLocation>
</comment>
<dbReference type="Pfam" id="PF00089">
    <property type="entry name" value="Trypsin"/>
    <property type="match status" value="1"/>
</dbReference>
<evidence type="ECO:0000259" key="14">
    <source>
        <dbReference type="PROSITE" id="PS50240"/>
    </source>
</evidence>
<evidence type="ECO:0000256" key="1">
    <source>
        <dbReference type="ARBA" id="ARBA00022659"/>
    </source>
</evidence>
<evidence type="ECO:0000256" key="8">
    <source>
        <dbReference type="ARBA" id="ARBA00023157"/>
    </source>
</evidence>
<feature type="domain" description="Peptidase S1" evidence="14">
    <location>
        <begin position="126"/>
        <end position="383"/>
    </location>
</feature>
<reference evidence="16 17" key="1">
    <citation type="journal article" date="2024" name="Ann. Entomol. Soc. Am.">
        <title>Genomic analyses of the southern and eastern yellowjacket wasps (Hymenoptera: Vespidae) reveal evolutionary signatures of social life.</title>
        <authorList>
            <person name="Catto M.A."/>
            <person name="Caine P.B."/>
            <person name="Orr S.E."/>
            <person name="Hunt B.G."/>
            <person name="Goodisman M.A.D."/>
        </authorList>
    </citation>
    <scope>NUCLEOTIDE SEQUENCE [LARGE SCALE GENOMIC DNA]</scope>
    <source>
        <strain evidence="16">233</strain>
        <tissue evidence="16">Head and thorax</tissue>
    </source>
</reference>
<feature type="signal peptide" evidence="13">
    <location>
        <begin position="1"/>
        <end position="22"/>
    </location>
</feature>
<comment type="similarity">
    <text evidence="10 13">Belongs to the peptidase S1 family. CLIP subfamily.</text>
</comment>
<dbReference type="GO" id="GO:0004252">
    <property type="term" value="F:serine-type endopeptidase activity"/>
    <property type="evidence" value="ECO:0007669"/>
    <property type="project" value="UniProtKB-UniRule"/>
</dbReference>
<dbReference type="GO" id="GO:0006508">
    <property type="term" value="P:proteolysis"/>
    <property type="evidence" value="ECO:0007669"/>
    <property type="project" value="UniProtKB-KW"/>
</dbReference>
<protein>
    <recommendedName>
        <fullName evidence="13">CLIP domain-containing serine protease</fullName>
        <ecNumber evidence="12">3.4.21.-</ecNumber>
    </recommendedName>
</protein>
<keyword evidence="3 13" id="KW-0732">Signal</keyword>
<evidence type="ECO:0000256" key="3">
    <source>
        <dbReference type="ARBA" id="ARBA00022729"/>
    </source>
</evidence>
<dbReference type="PROSITE" id="PS50240">
    <property type="entry name" value="TRYPSIN_DOM"/>
    <property type="match status" value="1"/>
</dbReference>
<feature type="domain" description="Clip" evidence="15">
    <location>
        <begin position="25"/>
        <end position="79"/>
    </location>
</feature>
<dbReference type="InterPro" id="IPR043504">
    <property type="entry name" value="Peptidase_S1_PA_chymotrypsin"/>
</dbReference>
<evidence type="ECO:0000313" key="16">
    <source>
        <dbReference type="EMBL" id="KAL2722333.1"/>
    </source>
</evidence>
<keyword evidence="17" id="KW-1185">Reference proteome</keyword>
<dbReference type="GO" id="GO:0042381">
    <property type="term" value="P:hemolymph coagulation"/>
    <property type="evidence" value="ECO:0007669"/>
    <property type="project" value="UniProtKB-KW"/>
</dbReference>
<dbReference type="Gene3D" id="2.40.10.10">
    <property type="entry name" value="Trypsin-like serine proteases"/>
    <property type="match status" value="2"/>
</dbReference>
<dbReference type="InterPro" id="IPR022700">
    <property type="entry name" value="CLIP"/>
</dbReference>
<keyword evidence="5" id="KW-0353">Hemolymph clotting</keyword>
<keyword evidence="6 12" id="KW-0720">Serine protease</keyword>
<dbReference type="Proteomes" id="UP001607302">
    <property type="component" value="Unassembled WGS sequence"/>
</dbReference>
<dbReference type="SMART" id="SM00680">
    <property type="entry name" value="CLIP"/>
    <property type="match status" value="1"/>
</dbReference>
<evidence type="ECO:0000256" key="10">
    <source>
        <dbReference type="ARBA" id="ARBA00024195"/>
    </source>
</evidence>
<dbReference type="Gene3D" id="3.30.1640.30">
    <property type="match status" value="1"/>
</dbReference>
<evidence type="ECO:0000256" key="13">
    <source>
        <dbReference type="RuleBase" id="RU366078"/>
    </source>
</evidence>
<comment type="catalytic activity">
    <reaction evidence="11">
        <text>Selective cleavage of 103-Arg-|-Ser-104 and 124-Ile-|-Ile-125 bonds in Limulus clotting factor B to form activated factor B. Cleavage of -Pro-Arg-|-Xaa- bonds in synthetic substrates.</text>
        <dbReference type="EC" id="3.4.21.84"/>
    </reaction>
</comment>
<evidence type="ECO:0000256" key="6">
    <source>
        <dbReference type="ARBA" id="ARBA00022825"/>
    </source>
</evidence>
<keyword evidence="2 12" id="KW-0645">Protease</keyword>
<evidence type="ECO:0000256" key="12">
    <source>
        <dbReference type="RuleBase" id="RU363034"/>
    </source>
</evidence>
<dbReference type="EC" id="3.4.21.-" evidence="12"/>
<keyword evidence="7" id="KW-0865">Zymogen</keyword>
<evidence type="ECO:0000256" key="7">
    <source>
        <dbReference type="ARBA" id="ARBA00023145"/>
    </source>
</evidence>
<dbReference type="PROSITE" id="PS00135">
    <property type="entry name" value="TRYPSIN_SER"/>
    <property type="match status" value="1"/>
</dbReference>
<dbReference type="InterPro" id="IPR001314">
    <property type="entry name" value="Peptidase_S1A"/>
</dbReference>
<dbReference type="PROSITE" id="PS51888">
    <property type="entry name" value="CLIP"/>
    <property type="match status" value="1"/>
</dbReference>
<organism evidence="16 17">
    <name type="scientific">Vespula squamosa</name>
    <name type="common">Southern yellow jacket</name>
    <name type="synonym">Wasp</name>
    <dbReference type="NCBI Taxonomy" id="30214"/>
    <lineage>
        <taxon>Eukaryota</taxon>
        <taxon>Metazoa</taxon>
        <taxon>Ecdysozoa</taxon>
        <taxon>Arthropoda</taxon>
        <taxon>Hexapoda</taxon>
        <taxon>Insecta</taxon>
        <taxon>Pterygota</taxon>
        <taxon>Neoptera</taxon>
        <taxon>Endopterygota</taxon>
        <taxon>Hymenoptera</taxon>
        <taxon>Apocrita</taxon>
        <taxon>Aculeata</taxon>
        <taxon>Vespoidea</taxon>
        <taxon>Vespidae</taxon>
        <taxon>Vespinae</taxon>
        <taxon>Vespula</taxon>
    </lineage>
</organism>
<dbReference type="PROSITE" id="PS00134">
    <property type="entry name" value="TRYPSIN_HIS"/>
    <property type="match status" value="1"/>
</dbReference>
<dbReference type="InterPro" id="IPR033116">
    <property type="entry name" value="TRYPSIN_SER"/>
</dbReference>
<evidence type="ECO:0000256" key="5">
    <source>
        <dbReference type="ARBA" id="ARBA00022820"/>
    </source>
</evidence>
<feature type="chain" id="PRO_5044534412" description="CLIP domain-containing serine protease" evidence="13">
    <location>
        <begin position="23"/>
        <end position="384"/>
    </location>
</feature>
<dbReference type="SUPFAM" id="SSF50494">
    <property type="entry name" value="Trypsin-like serine proteases"/>
    <property type="match status" value="1"/>
</dbReference>
<dbReference type="Pfam" id="PF12032">
    <property type="entry name" value="CLIP"/>
    <property type="match status" value="1"/>
</dbReference>
<evidence type="ECO:0000259" key="15">
    <source>
        <dbReference type="PROSITE" id="PS51888"/>
    </source>
</evidence>
<evidence type="ECO:0000256" key="9">
    <source>
        <dbReference type="ARBA" id="ARBA00023180"/>
    </source>
</evidence>
<keyword evidence="8" id="KW-1015">Disulfide bond</keyword>
<dbReference type="PANTHER" id="PTHR24260">
    <property type="match status" value="1"/>
</dbReference>
<dbReference type="InterPro" id="IPR038565">
    <property type="entry name" value="CLIP_sf"/>
</dbReference>
<comment type="domain">
    <text evidence="13">The clip domain consists of 35-55 residues which are 'knitted' together usually by 3 conserved disulfide bonds forming a clip-like compact structure.</text>
</comment>
<evidence type="ECO:0000256" key="2">
    <source>
        <dbReference type="ARBA" id="ARBA00022670"/>
    </source>
</evidence>
<evidence type="ECO:0000256" key="4">
    <source>
        <dbReference type="ARBA" id="ARBA00022801"/>
    </source>
</evidence>
<dbReference type="InterPro" id="IPR001254">
    <property type="entry name" value="Trypsin_dom"/>
</dbReference>
<accession>A0ABD2ANY4</accession>
<dbReference type="SMART" id="SM00020">
    <property type="entry name" value="Tryp_SPc"/>
    <property type="match status" value="1"/>
</dbReference>
<dbReference type="FunFam" id="2.40.10.10:FF:000120">
    <property type="entry name" value="Putative serine protease"/>
    <property type="match status" value="1"/>
</dbReference>
<dbReference type="PRINTS" id="PR00722">
    <property type="entry name" value="CHYMOTRYPSIN"/>
</dbReference>
<evidence type="ECO:0000313" key="17">
    <source>
        <dbReference type="Proteomes" id="UP001607302"/>
    </source>
</evidence>
<dbReference type="GO" id="GO:0005576">
    <property type="term" value="C:extracellular region"/>
    <property type="evidence" value="ECO:0007669"/>
    <property type="project" value="UniProtKB-SubCell"/>
</dbReference>
<dbReference type="AlphaFoldDB" id="A0ABD2ANY4"/>
<keyword evidence="9" id="KW-0325">Glycoprotein</keyword>
<comment type="caution">
    <text evidence="16">The sequence shown here is derived from an EMBL/GenBank/DDBJ whole genome shotgun (WGS) entry which is preliminary data.</text>
</comment>
<sequence length="384" mass="42722">MNTIVHALYITTLVLFFTNTNAQERCVTPTKNNGVCINIKNCTQIVNILINQKPLSQEIQEFLRASQCGFEGTIPKICCADQVTVPVTPTNPVDFSNVSDLPNVSNHPNLRILNHDICGPLTTTKIIGGNKTGVFDYPWMALLAYSTGRSNSEFRCGGSLITKRYILTAAHCVSSLPDELKLIGVRIGEHDLSTERDCDKDENGIEVACAERYQDYGIENTYVHPGYTKTKLQNDIALIRLNGDADFRSRNVKPICLPIKSSIILPRKFIVTGWGATELGTRSKDLLQVGLTLVATEECKEVYKSRVEIWYKQLCAGGKKNMDSCLGDSGGPLQMPGPYINNNTRFIQYGIVSFGLRNCGTEGFPGVYTNIRYYIDWILNTIRD</sequence>
<keyword evidence="4 12" id="KW-0378">Hydrolase</keyword>
<keyword evidence="1" id="KW-0768">Sushi</keyword>
<proteinExistence type="inferred from homology"/>
<dbReference type="FunFam" id="3.30.1640.30:FF:000001">
    <property type="entry name" value="Serine protease 7"/>
    <property type="match status" value="1"/>
</dbReference>
<evidence type="ECO:0000256" key="11">
    <source>
        <dbReference type="ARBA" id="ARBA00052079"/>
    </source>
</evidence>